<dbReference type="AlphaFoldDB" id="T1A5D0"/>
<evidence type="ECO:0000256" key="2">
    <source>
        <dbReference type="ARBA" id="ARBA00023136"/>
    </source>
</evidence>
<dbReference type="PANTHER" id="PTHR38098:SF1">
    <property type="entry name" value="LPS-ASSEMBLY LIPOPROTEIN LPTE"/>
    <property type="match status" value="1"/>
</dbReference>
<dbReference type="Pfam" id="PF04390">
    <property type="entry name" value="LptE"/>
    <property type="match status" value="1"/>
</dbReference>
<dbReference type="GO" id="GO:0019867">
    <property type="term" value="C:outer membrane"/>
    <property type="evidence" value="ECO:0007669"/>
    <property type="project" value="InterPro"/>
</dbReference>
<dbReference type="InterPro" id="IPR007485">
    <property type="entry name" value="LPS_assembly_LptE"/>
</dbReference>
<gene>
    <name evidence="4" type="ORF">B2A_06666</name>
</gene>
<evidence type="ECO:0000256" key="1">
    <source>
        <dbReference type="ARBA" id="ARBA00022729"/>
    </source>
</evidence>
<dbReference type="GO" id="GO:1990351">
    <property type="term" value="C:transporter complex"/>
    <property type="evidence" value="ECO:0007669"/>
    <property type="project" value="TreeGrafter"/>
</dbReference>
<dbReference type="GO" id="GO:0043165">
    <property type="term" value="P:Gram-negative-bacterium-type cell outer membrane assembly"/>
    <property type="evidence" value="ECO:0007669"/>
    <property type="project" value="InterPro"/>
</dbReference>
<organism evidence="4">
    <name type="scientific">mine drainage metagenome</name>
    <dbReference type="NCBI Taxonomy" id="410659"/>
    <lineage>
        <taxon>unclassified sequences</taxon>
        <taxon>metagenomes</taxon>
        <taxon>ecological metagenomes</taxon>
    </lineage>
</organism>
<reference evidence="4" key="2">
    <citation type="journal article" date="2014" name="ISME J.">
        <title>Microbial stratification in low pH oxic and suboxic macroscopic growths along an acid mine drainage.</title>
        <authorList>
            <person name="Mendez-Garcia C."/>
            <person name="Mesa V."/>
            <person name="Sprenger R.R."/>
            <person name="Richter M."/>
            <person name="Diez M.S."/>
            <person name="Solano J."/>
            <person name="Bargiela R."/>
            <person name="Golyshina O.V."/>
            <person name="Manteca A."/>
            <person name="Ramos J.L."/>
            <person name="Gallego J.R."/>
            <person name="Llorente I."/>
            <person name="Martins Dos Santos V.A."/>
            <person name="Jensen O.N."/>
            <person name="Pelaez A.I."/>
            <person name="Sanchez J."/>
            <person name="Ferrer M."/>
        </authorList>
    </citation>
    <scope>NUCLEOTIDE SEQUENCE</scope>
</reference>
<sequence length="173" mass="19112">RLGRWALIGAASLVTVACGFALMPPLHFPPWMKTTSLVTPNPNGRLARLLRDSLTREGIRVVRPSLPHGASLVIFGPEVLSRVLAVNGQGEPAEYLVSYHVHFRLERGTKTVFGPSAIRLRQTYFYLPLSPLAMNSESYNLTRTLERKAARLILYRLASPRASGRPARPAAKS</sequence>
<evidence type="ECO:0000313" key="4">
    <source>
        <dbReference type="EMBL" id="EQD52162.1"/>
    </source>
</evidence>
<dbReference type="EMBL" id="AUZZ01004731">
    <property type="protein sequence ID" value="EQD52162.1"/>
    <property type="molecule type" value="Genomic_DNA"/>
</dbReference>
<dbReference type="GO" id="GO:0001530">
    <property type="term" value="F:lipopolysaccharide binding"/>
    <property type="evidence" value="ECO:0007669"/>
    <property type="project" value="TreeGrafter"/>
</dbReference>
<keyword evidence="3" id="KW-0998">Cell outer membrane</keyword>
<proteinExistence type="inferred from homology"/>
<protein>
    <submittedName>
        <fullName evidence="4">LPS-assembly lipoprotein RlpB</fullName>
    </submittedName>
</protein>
<keyword evidence="1" id="KW-0732">Signal</keyword>
<accession>T1A5D0</accession>
<feature type="non-terminal residue" evidence="4">
    <location>
        <position position="1"/>
    </location>
</feature>
<keyword evidence="4" id="KW-0449">Lipoprotein</keyword>
<name>T1A5D0_9ZZZZ</name>
<dbReference type="HAMAP" id="MF_01186">
    <property type="entry name" value="LPS_assembly_LptE"/>
    <property type="match status" value="1"/>
</dbReference>
<keyword evidence="2" id="KW-0472">Membrane</keyword>
<evidence type="ECO:0000256" key="3">
    <source>
        <dbReference type="ARBA" id="ARBA00023237"/>
    </source>
</evidence>
<dbReference type="GO" id="GO:0015920">
    <property type="term" value="P:lipopolysaccharide transport"/>
    <property type="evidence" value="ECO:0007669"/>
    <property type="project" value="TreeGrafter"/>
</dbReference>
<comment type="caution">
    <text evidence="4">The sequence shown here is derived from an EMBL/GenBank/DDBJ whole genome shotgun (WGS) entry which is preliminary data.</text>
</comment>
<reference evidence="4" key="1">
    <citation type="submission" date="2013-08" db="EMBL/GenBank/DDBJ databases">
        <authorList>
            <person name="Mendez C."/>
            <person name="Richter M."/>
            <person name="Ferrer M."/>
            <person name="Sanchez J."/>
        </authorList>
    </citation>
    <scope>NUCLEOTIDE SEQUENCE</scope>
</reference>
<dbReference type="PANTHER" id="PTHR38098">
    <property type="entry name" value="LPS-ASSEMBLY LIPOPROTEIN LPTE"/>
    <property type="match status" value="1"/>
</dbReference>
<feature type="non-terminal residue" evidence="4">
    <location>
        <position position="173"/>
    </location>
</feature>
<dbReference type="Gene3D" id="3.30.160.150">
    <property type="entry name" value="Lipoprotein like domain"/>
    <property type="match status" value="1"/>
</dbReference>